<evidence type="ECO:0000259" key="4">
    <source>
        <dbReference type="Pfam" id="PF23598"/>
    </source>
</evidence>
<dbReference type="InterPro" id="IPR055414">
    <property type="entry name" value="LRR_R13L4/SHOC2-like"/>
</dbReference>
<dbReference type="PANTHER" id="PTHR23155:SF1087">
    <property type="entry name" value="OS11G0462900 PROTEIN"/>
    <property type="match status" value="1"/>
</dbReference>
<dbReference type="FunFam" id="1.10.10.10:FF:000322">
    <property type="entry name" value="Probable disease resistance protein At1g63360"/>
    <property type="match status" value="1"/>
</dbReference>
<keyword evidence="2" id="KW-0611">Plant defense</keyword>
<dbReference type="InterPro" id="IPR044974">
    <property type="entry name" value="Disease_R_plants"/>
</dbReference>
<dbReference type="Gramene" id="TRITD4Av1G263440.1">
    <property type="protein sequence ID" value="TRITD4Av1G263440.1"/>
    <property type="gene ID" value="TRITD4Av1G263440"/>
</dbReference>
<dbReference type="EMBL" id="LT934117">
    <property type="protein sequence ID" value="VAI00321.1"/>
    <property type="molecule type" value="Genomic_DNA"/>
</dbReference>
<organism evidence="5 6">
    <name type="scientific">Triticum turgidum subsp. durum</name>
    <name type="common">Durum wheat</name>
    <name type="synonym">Triticum durum</name>
    <dbReference type="NCBI Taxonomy" id="4567"/>
    <lineage>
        <taxon>Eukaryota</taxon>
        <taxon>Viridiplantae</taxon>
        <taxon>Streptophyta</taxon>
        <taxon>Embryophyta</taxon>
        <taxon>Tracheophyta</taxon>
        <taxon>Spermatophyta</taxon>
        <taxon>Magnoliopsida</taxon>
        <taxon>Liliopsida</taxon>
        <taxon>Poales</taxon>
        <taxon>Poaceae</taxon>
        <taxon>BOP clade</taxon>
        <taxon>Pooideae</taxon>
        <taxon>Triticodae</taxon>
        <taxon>Triticeae</taxon>
        <taxon>Triticinae</taxon>
        <taxon>Triticum</taxon>
    </lineage>
</organism>
<dbReference type="GO" id="GO:0002758">
    <property type="term" value="P:innate immune response-activating signaling pathway"/>
    <property type="evidence" value="ECO:0007669"/>
    <property type="project" value="UniProtKB-ARBA"/>
</dbReference>
<evidence type="ECO:0000256" key="2">
    <source>
        <dbReference type="ARBA" id="ARBA00022821"/>
    </source>
</evidence>
<evidence type="ECO:0000256" key="1">
    <source>
        <dbReference type="ARBA" id="ARBA00022737"/>
    </source>
</evidence>
<dbReference type="InterPro" id="IPR058922">
    <property type="entry name" value="WHD_DRP"/>
</dbReference>
<gene>
    <name evidence="5" type="ORF">TRITD_4Av1G263440</name>
</gene>
<dbReference type="Pfam" id="PF23598">
    <property type="entry name" value="LRR_14"/>
    <property type="match status" value="1"/>
</dbReference>
<name>A0A9R0SWK0_TRITD</name>
<evidence type="ECO:0000259" key="3">
    <source>
        <dbReference type="Pfam" id="PF23559"/>
    </source>
</evidence>
<evidence type="ECO:0000313" key="6">
    <source>
        <dbReference type="Proteomes" id="UP000324705"/>
    </source>
</evidence>
<dbReference type="Pfam" id="PF23559">
    <property type="entry name" value="WHD_DRP"/>
    <property type="match status" value="1"/>
</dbReference>
<dbReference type="GO" id="GO:0009626">
    <property type="term" value="P:plant-type hypersensitive response"/>
    <property type="evidence" value="ECO:0007669"/>
    <property type="project" value="UniProtKB-ARBA"/>
</dbReference>
<dbReference type="PANTHER" id="PTHR23155">
    <property type="entry name" value="DISEASE RESISTANCE PROTEIN RP"/>
    <property type="match status" value="1"/>
</dbReference>
<dbReference type="GO" id="GO:0042742">
    <property type="term" value="P:defense response to bacterium"/>
    <property type="evidence" value="ECO:0007669"/>
    <property type="project" value="UniProtKB-ARBA"/>
</dbReference>
<keyword evidence="1" id="KW-0677">Repeat</keyword>
<evidence type="ECO:0000313" key="5">
    <source>
        <dbReference type="EMBL" id="VAI00321.1"/>
    </source>
</evidence>
<feature type="domain" description="Disease resistance R13L4/SHOC-2-like LRR" evidence="4">
    <location>
        <begin position="121"/>
        <end position="485"/>
    </location>
</feature>
<dbReference type="Gene3D" id="3.80.10.10">
    <property type="entry name" value="Ribonuclease Inhibitor"/>
    <property type="match status" value="1"/>
</dbReference>
<evidence type="ECO:0008006" key="7">
    <source>
        <dbReference type="Google" id="ProtNLM"/>
    </source>
</evidence>
<feature type="domain" description="Disease resistance protein winged helix" evidence="3">
    <location>
        <begin position="1"/>
        <end position="72"/>
    </location>
</feature>
<dbReference type="AlphaFoldDB" id="A0A9R0SWK0"/>
<accession>A0A9R0SWK0</accession>
<dbReference type="OMA" id="FGASECM"/>
<dbReference type="Proteomes" id="UP000324705">
    <property type="component" value="Chromosome 4A"/>
</dbReference>
<keyword evidence="6" id="KW-1185">Reference proteome</keyword>
<reference evidence="5 6" key="1">
    <citation type="submission" date="2017-09" db="EMBL/GenBank/DDBJ databases">
        <authorList>
            <consortium name="International Durum Wheat Genome Sequencing Consortium (IDWGSC)"/>
            <person name="Milanesi L."/>
        </authorList>
    </citation>
    <scope>NUCLEOTIDE SEQUENCE [LARGE SCALE GENOMIC DNA]</scope>
    <source>
        <strain evidence="6">cv. Svevo</strain>
    </source>
</reference>
<dbReference type="InterPro" id="IPR032675">
    <property type="entry name" value="LRR_dom_sf"/>
</dbReference>
<dbReference type="SUPFAM" id="SSF52058">
    <property type="entry name" value="L domain-like"/>
    <property type="match status" value="1"/>
</dbReference>
<sequence>MYPEGSIIFKYDLVRQWVAEGFLAASEGQNMEQVAGMYFDELVDRRFIQPVSINFYNEVVSCTVHDVVHDLIAHKSVEENFVVVVDHNQKILALSHKVRRLSLQLGDAKYAKIPANIRKSQVRSLGYFGVSECMPCIGEFKLVRVLNLQLSGHHNGDQDLAIDLTGISELFLLIYLKIVCDVCIKLPGCMRGLQCLETLDVMDTPKGTHVPWDIIYLPYLLHLSLPLNTNLLDWAVSTDSLGMMNHLVDLYISTSPSSDHDHVKRSMAALGTLIGGHGSLNTVKLVAHGSSVRYGDASEATINYWLPVAPPHNLQRFECYRHSGIIFDDILWRMRQLGNLCILKIKVMELPVEDVDTLRGLPALAALSLYVETSPDIKIIFGSAAGFTALKYLKLRFMSGIAWLRFEADAMPNLLKLRLVFDAIPQLDQRLELYSKSDQWKQYRHGTALISIEHMPHLREVSAKFEGASADLKYVSRIGVVINHASNPIIDVQLVDSGSHGDKRY</sequence>
<protein>
    <recommendedName>
        <fullName evidence="7">NB-ARC domain-containing protein</fullName>
    </recommendedName>
</protein>
<proteinExistence type="predicted"/>